<dbReference type="InterPro" id="IPR036412">
    <property type="entry name" value="HAD-like_sf"/>
</dbReference>
<dbReference type="PIRSF" id="PIRSF006118">
    <property type="entry name" value="KDO8-P_Ptase"/>
    <property type="match status" value="1"/>
</dbReference>
<dbReference type="NCBIfam" id="TIGR01670">
    <property type="entry name" value="KdsC-phosphatas"/>
    <property type="match status" value="1"/>
</dbReference>
<keyword evidence="4 7" id="KW-0479">Metal-binding</keyword>
<dbReference type="EMBL" id="DXEI01000039">
    <property type="protein sequence ID" value="HIX94272.1"/>
    <property type="molecule type" value="Genomic_DNA"/>
</dbReference>
<dbReference type="SFLD" id="SFLDG01136">
    <property type="entry name" value="C1.6:_Phosphoserine_Phosphatas"/>
    <property type="match status" value="1"/>
</dbReference>
<gene>
    <name evidence="8" type="ORF">H9846_02320</name>
</gene>
<evidence type="ECO:0000256" key="2">
    <source>
        <dbReference type="ARBA" id="ARBA00005893"/>
    </source>
</evidence>
<dbReference type="SFLD" id="SFLDS00003">
    <property type="entry name" value="Haloacid_Dehalogenase"/>
    <property type="match status" value="1"/>
</dbReference>
<dbReference type="GO" id="GO:0046872">
    <property type="term" value="F:metal ion binding"/>
    <property type="evidence" value="ECO:0007669"/>
    <property type="project" value="UniProtKB-KW"/>
</dbReference>
<evidence type="ECO:0000256" key="4">
    <source>
        <dbReference type="ARBA" id="ARBA00022723"/>
    </source>
</evidence>
<evidence type="ECO:0000313" key="9">
    <source>
        <dbReference type="Proteomes" id="UP000886751"/>
    </source>
</evidence>
<sequence length="169" mass="18146">MIRLLVLDVDGTLTDGGIYYDATGNELKKFAAKDGAGLLIAHAAGIRVMICTGRECEAVRRRAADLKITDVYQNVGRKAEFLARFMQENGYAKEEVAYCGDDVNDLGAMALCGFVACPSDATGPILARADHICPQRGGEGAVRGAVQYILERDGRWADAVQKAFGVTID</sequence>
<proteinExistence type="inferred from homology"/>
<dbReference type="PANTHER" id="PTHR21485">
    <property type="entry name" value="HAD SUPERFAMILY MEMBERS CMAS AND KDSC"/>
    <property type="match status" value="1"/>
</dbReference>
<name>A0A9D1XZK5_9FIRM</name>
<dbReference type="PANTHER" id="PTHR21485:SF3">
    <property type="entry name" value="N-ACYLNEURAMINATE CYTIDYLYLTRANSFERASE"/>
    <property type="match status" value="1"/>
</dbReference>
<dbReference type="SFLD" id="SFLDG01138">
    <property type="entry name" value="C1.6.2:_Deoxy-d-mannose-octulo"/>
    <property type="match status" value="1"/>
</dbReference>
<dbReference type="AlphaFoldDB" id="A0A9D1XZK5"/>
<feature type="binding site" evidence="7">
    <location>
        <position position="10"/>
    </location>
    <ligand>
        <name>substrate</name>
    </ligand>
</feature>
<reference evidence="8" key="2">
    <citation type="submission" date="2021-04" db="EMBL/GenBank/DDBJ databases">
        <authorList>
            <person name="Gilroy R."/>
        </authorList>
    </citation>
    <scope>NUCLEOTIDE SEQUENCE</scope>
    <source>
        <strain evidence="8">ChiHecec2B26-7398</strain>
    </source>
</reference>
<evidence type="ECO:0000256" key="6">
    <source>
        <dbReference type="ARBA" id="ARBA00022842"/>
    </source>
</evidence>
<feature type="binding site" evidence="7">
    <location>
        <position position="101"/>
    </location>
    <ligand>
        <name>Mg(2+)</name>
        <dbReference type="ChEBI" id="CHEBI:18420"/>
    </ligand>
</feature>
<keyword evidence="5 8" id="KW-0378">Hydrolase</keyword>
<dbReference type="InterPro" id="IPR050793">
    <property type="entry name" value="CMP-NeuNAc_synthase"/>
</dbReference>
<evidence type="ECO:0000256" key="1">
    <source>
        <dbReference type="ARBA" id="ARBA00001946"/>
    </source>
</evidence>
<comment type="subunit">
    <text evidence="3">Homotetramer.</text>
</comment>
<keyword evidence="6 7" id="KW-0460">Magnesium</keyword>
<evidence type="ECO:0000256" key="7">
    <source>
        <dbReference type="PIRSR" id="PIRSR006118-2"/>
    </source>
</evidence>
<dbReference type="GO" id="GO:0008781">
    <property type="term" value="F:N-acylneuraminate cytidylyltransferase activity"/>
    <property type="evidence" value="ECO:0007669"/>
    <property type="project" value="TreeGrafter"/>
</dbReference>
<evidence type="ECO:0000256" key="5">
    <source>
        <dbReference type="ARBA" id="ARBA00022801"/>
    </source>
</evidence>
<dbReference type="Proteomes" id="UP000886751">
    <property type="component" value="Unassembled WGS sequence"/>
</dbReference>
<feature type="binding site" evidence="7">
    <location>
        <position position="8"/>
    </location>
    <ligand>
        <name>Mg(2+)</name>
        <dbReference type="ChEBI" id="CHEBI:18420"/>
    </ligand>
</feature>
<comment type="cofactor">
    <cofactor evidence="1 7">
        <name>Mg(2+)</name>
        <dbReference type="ChEBI" id="CHEBI:18420"/>
    </cofactor>
</comment>
<dbReference type="Pfam" id="PF08282">
    <property type="entry name" value="Hydrolase_3"/>
    <property type="match status" value="1"/>
</dbReference>
<reference evidence="8" key="1">
    <citation type="journal article" date="2021" name="PeerJ">
        <title>Extensive microbial diversity within the chicken gut microbiome revealed by metagenomics and culture.</title>
        <authorList>
            <person name="Gilroy R."/>
            <person name="Ravi A."/>
            <person name="Getino M."/>
            <person name="Pursley I."/>
            <person name="Horton D.L."/>
            <person name="Alikhan N.F."/>
            <person name="Baker D."/>
            <person name="Gharbi K."/>
            <person name="Hall N."/>
            <person name="Watson M."/>
            <person name="Adriaenssens E.M."/>
            <person name="Foster-Nyarko E."/>
            <person name="Jarju S."/>
            <person name="Secka A."/>
            <person name="Antonio M."/>
            <person name="Oren A."/>
            <person name="Chaudhuri R.R."/>
            <person name="La Ragione R."/>
            <person name="Hildebrand F."/>
            <person name="Pallen M.J."/>
        </authorList>
    </citation>
    <scope>NUCLEOTIDE SEQUENCE</scope>
    <source>
        <strain evidence="8">ChiHecec2B26-7398</strain>
    </source>
</reference>
<comment type="caution">
    <text evidence="8">The sequence shown here is derived from an EMBL/GenBank/DDBJ whole genome shotgun (WGS) entry which is preliminary data.</text>
</comment>
<accession>A0A9D1XZK5</accession>
<dbReference type="SUPFAM" id="SSF56784">
    <property type="entry name" value="HAD-like"/>
    <property type="match status" value="1"/>
</dbReference>
<evidence type="ECO:0000256" key="3">
    <source>
        <dbReference type="ARBA" id="ARBA00011881"/>
    </source>
</evidence>
<dbReference type="Gene3D" id="3.40.50.1000">
    <property type="entry name" value="HAD superfamily/HAD-like"/>
    <property type="match status" value="1"/>
</dbReference>
<dbReference type="InterPro" id="IPR023214">
    <property type="entry name" value="HAD_sf"/>
</dbReference>
<dbReference type="GO" id="GO:0016788">
    <property type="term" value="F:hydrolase activity, acting on ester bonds"/>
    <property type="evidence" value="ECO:0007669"/>
    <property type="project" value="InterPro"/>
</dbReference>
<organism evidence="8 9">
    <name type="scientific">Candidatus Gemmiger excrementipullorum</name>
    <dbReference type="NCBI Taxonomy" id="2838610"/>
    <lineage>
        <taxon>Bacteria</taxon>
        <taxon>Bacillati</taxon>
        <taxon>Bacillota</taxon>
        <taxon>Clostridia</taxon>
        <taxon>Eubacteriales</taxon>
        <taxon>Gemmiger</taxon>
    </lineage>
</organism>
<evidence type="ECO:0000313" key="8">
    <source>
        <dbReference type="EMBL" id="HIX94272.1"/>
    </source>
</evidence>
<dbReference type="FunFam" id="3.40.50.1000:FF:000029">
    <property type="entry name" value="3-deoxy-D-manno-octulosonate 8-phosphate phosphatase KdsC"/>
    <property type="match status" value="1"/>
</dbReference>
<protein>
    <submittedName>
        <fullName evidence="8">HAD hydrolase family protein</fullName>
    </submittedName>
</protein>
<dbReference type="InterPro" id="IPR010023">
    <property type="entry name" value="KdsC_fam"/>
</dbReference>
<comment type="similarity">
    <text evidence="2">Belongs to the KdsC family.</text>
</comment>